<comment type="caution">
    <text evidence="5">The sequence shown here is derived from an EMBL/GenBank/DDBJ whole genome shotgun (WGS) entry which is preliminary data.</text>
</comment>
<comment type="pathway">
    <text evidence="1">Protein modification; protein ubiquitination.</text>
</comment>
<feature type="domain" description="Right handed beta helix" evidence="4">
    <location>
        <begin position="292"/>
        <end position="430"/>
    </location>
</feature>
<name>A0A1R2CN07_9CILI</name>
<dbReference type="Gene3D" id="2.160.20.10">
    <property type="entry name" value="Single-stranded right-handed beta-helix, Pectin lyase-like"/>
    <property type="match status" value="3"/>
</dbReference>
<evidence type="ECO:0000313" key="5">
    <source>
        <dbReference type="EMBL" id="OMJ90403.1"/>
    </source>
</evidence>
<dbReference type="AlphaFoldDB" id="A0A1R2CN07"/>
<dbReference type="InterPro" id="IPR011050">
    <property type="entry name" value="Pectin_lyase_fold/virulence"/>
</dbReference>
<dbReference type="NCBIfam" id="TIGR03804">
    <property type="entry name" value="para_beta_helix"/>
    <property type="match status" value="1"/>
</dbReference>
<keyword evidence="6" id="KW-1185">Reference proteome</keyword>
<evidence type="ECO:0000313" key="6">
    <source>
        <dbReference type="Proteomes" id="UP000187209"/>
    </source>
</evidence>
<evidence type="ECO:0000259" key="4">
    <source>
        <dbReference type="Pfam" id="PF13229"/>
    </source>
</evidence>
<dbReference type="PANTHER" id="PTHR22990:SF15">
    <property type="entry name" value="F-BOX ONLY PROTEIN 10"/>
    <property type="match status" value="1"/>
</dbReference>
<feature type="domain" description="Right handed beta helix" evidence="4">
    <location>
        <begin position="149"/>
        <end position="288"/>
    </location>
</feature>
<dbReference type="GO" id="GO:0006511">
    <property type="term" value="P:ubiquitin-dependent protein catabolic process"/>
    <property type="evidence" value="ECO:0007669"/>
    <property type="project" value="TreeGrafter"/>
</dbReference>
<protein>
    <recommendedName>
        <fullName evidence="4">Right handed beta helix domain-containing protein</fullName>
    </recommendedName>
</protein>
<dbReference type="InterPro" id="IPR051550">
    <property type="entry name" value="SCF-Subunits/Alg-Epimerases"/>
</dbReference>
<dbReference type="PANTHER" id="PTHR22990">
    <property type="entry name" value="F-BOX ONLY PROTEIN"/>
    <property type="match status" value="1"/>
</dbReference>
<gene>
    <name evidence="5" type="ORF">SteCoe_7205</name>
</gene>
<dbReference type="OrthoDB" id="427974at2759"/>
<dbReference type="InterPro" id="IPR006626">
    <property type="entry name" value="PbH1"/>
</dbReference>
<dbReference type="EMBL" id="MPUH01000103">
    <property type="protein sequence ID" value="OMJ90403.1"/>
    <property type="molecule type" value="Genomic_DNA"/>
</dbReference>
<organism evidence="5 6">
    <name type="scientific">Stentor coeruleus</name>
    <dbReference type="NCBI Taxonomy" id="5963"/>
    <lineage>
        <taxon>Eukaryota</taxon>
        <taxon>Sar</taxon>
        <taxon>Alveolata</taxon>
        <taxon>Ciliophora</taxon>
        <taxon>Postciliodesmatophora</taxon>
        <taxon>Heterotrichea</taxon>
        <taxon>Heterotrichida</taxon>
        <taxon>Stentoridae</taxon>
        <taxon>Stentor</taxon>
    </lineage>
</organism>
<dbReference type="InterPro" id="IPR022441">
    <property type="entry name" value="Para_beta_helix_rpt-2"/>
</dbReference>
<keyword evidence="2" id="KW-0677">Repeat</keyword>
<dbReference type="InterPro" id="IPR039448">
    <property type="entry name" value="Beta_helix"/>
</dbReference>
<reference evidence="5 6" key="1">
    <citation type="submission" date="2016-11" db="EMBL/GenBank/DDBJ databases">
        <title>The macronuclear genome of Stentor coeruleus: a giant cell with tiny introns.</title>
        <authorList>
            <person name="Slabodnick M."/>
            <person name="Ruby J.G."/>
            <person name="Reiff S.B."/>
            <person name="Swart E.C."/>
            <person name="Gosai S."/>
            <person name="Prabakaran S."/>
            <person name="Witkowska E."/>
            <person name="Larue G.E."/>
            <person name="Fisher S."/>
            <person name="Freeman R.M."/>
            <person name="Gunawardena J."/>
            <person name="Chu W."/>
            <person name="Stover N.A."/>
            <person name="Gregory B.D."/>
            <person name="Nowacki M."/>
            <person name="Derisi J."/>
            <person name="Roy S.W."/>
            <person name="Marshall W.F."/>
            <person name="Sood P."/>
        </authorList>
    </citation>
    <scope>NUCLEOTIDE SEQUENCE [LARGE SCALE GENOMIC DNA]</scope>
    <source>
        <strain evidence="5">WM001</strain>
    </source>
</reference>
<evidence type="ECO:0000256" key="2">
    <source>
        <dbReference type="ARBA" id="ARBA00022737"/>
    </source>
</evidence>
<dbReference type="SMART" id="SM00710">
    <property type="entry name" value="PbH1"/>
    <property type="match status" value="11"/>
</dbReference>
<keyword evidence="3" id="KW-0833">Ubl conjugation pathway</keyword>
<accession>A0A1R2CN07</accession>
<proteinExistence type="predicted"/>
<evidence type="ECO:0000256" key="3">
    <source>
        <dbReference type="ARBA" id="ARBA00022786"/>
    </source>
</evidence>
<sequence length="524" mass="57760">MDPPMDAIYVTPGFGQIKNIQEAINIATPGTRIIVSPGLYSRQIKITKPGLIIEAKEINGEVQLSINAGPLMLIELKNEETCTLRGFKFIHSGERQDTEDENWINNMQITQDINCALLVIGGIVTAEDCQVTLGSIKSPMLAFAVQDAQLNLSHCEIKGNEEIGSVGVFCRNSGLNIHSCKVFKHKEGGIIIDNKPSQSTMISESAIVNNTKFGILCKNQDAVAVVQHNKIMQNEGPGILIIDGNISKIKENEIKYNEIGIEVLDSSPHIIKNKIRCNFGNGINAKTTTMISTVKINGNQIYENENGICLKGDNLRAIIEENPFIGNNRKAGIRLEESAEADIISNDIYENICQGILLVTQTSANVEKNKIYGNLRANIALGLGKTRIQENRIYKGRCEGVFLFESVNCQIISNEIYENNDGILAVDGSIEINNNSIHDNKRTGITLAGNGECILRENEVFRNSACGFNIRDSIFATLMGNKGFENPIQICVLSDKEHNIPSLRKDNEWKGEVQLPLPSYCNLL</sequence>
<evidence type="ECO:0000256" key="1">
    <source>
        <dbReference type="ARBA" id="ARBA00004906"/>
    </source>
</evidence>
<dbReference type="InterPro" id="IPR012334">
    <property type="entry name" value="Pectin_lyas_fold"/>
</dbReference>
<dbReference type="Proteomes" id="UP000187209">
    <property type="component" value="Unassembled WGS sequence"/>
</dbReference>
<dbReference type="SUPFAM" id="SSF51126">
    <property type="entry name" value="Pectin lyase-like"/>
    <property type="match status" value="2"/>
</dbReference>
<dbReference type="Pfam" id="PF13229">
    <property type="entry name" value="Beta_helix"/>
    <property type="match status" value="2"/>
</dbReference>